<dbReference type="Gene3D" id="2.60.40.1090">
    <property type="entry name" value="Fimbrial-type adhesion domain"/>
    <property type="match status" value="1"/>
</dbReference>
<dbReference type="EMBL" id="QJRG01000050">
    <property type="protein sequence ID" value="RWU17226.1"/>
    <property type="molecule type" value="Genomic_DNA"/>
</dbReference>
<dbReference type="SUPFAM" id="SSF49401">
    <property type="entry name" value="Bacterial adhesins"/>
    <property type="match status" value="1"/>
</dbReference>
<proteinExistence type="inferred from homology"/>
<dbReference type="PROSITE" id="PS51257">
    <property type="entry name" value="PROKAR_LIPOPROTEIN"/>
    <property type="match status" value="1"/>
</dbReference>
<sequence>MRKMTALLATLISACFLPTTVWAYCTVVDNDGNSDITINIPARTINVSPSLGVGEELHKEEFSTLGLIVKCDAPARFSSWTGAFSDKNDTVANAYNTGVPGVGIIFEITKGDLLGFFPFEESFNRHNTLISEIRYTLVKTGPIHSGEISGAGPTLIVPGNAKVFDIVVGTQTVQANACDVTQTLIPVNMPSAHRSHFSGIGSRTDTVPFNIPLYCYPGTNVKFQIDATADSSGLPGVMRITPGRNSAKGVGIELRQDSKFVKFGVETSATGYQPGEYRDVPFTARYIQTEEEVEGGQANGTATFTMTYN</sequence>
<evidence type="ECO:0000256" key="3">
    <source>
        <dbReference type="ARBA" id="ARBA00023263"/>
    </source>
</evidence>
<keyword evidence="3" id="KW-0281">Fimbrium</keyword>
<name>A0A443ZET7_9PSED</name>
<dbReference type="OrthoDB" id="6052505at2"/>
<gene>
    <name evidence="6" type="ORF">DM813_28110</name>
</gene>
<evidence type="ECO:0000256" key="2">
    <source>
        <dbReference type="ARBA" id="ARBA00006671"/>
    </source>
</evidence>
<comment type="similarity">
    <text evidence="2">Belongs to the fimbrial protein family.</text>
</comment>
<evidence type="ECO:0000256" key="4">
    <source>
        <dbReference type="SAM" id="SignalP"/>
    </source>
</evidence>
<evidence type="ECO:0000259" key="5">
    <source>
        <dbReference type="Pfam" id="PF00419"/>
    </source>
</evidence>
<comment type="caution">
    <text evidence="6">The sequence shown here is derived from an EMBL/GenBank/DDBJ whole genome shotgun (WGS) entry which is preliminary data.</text>
</comment>
<dbReference type="GO" id="GO:0009289">
    <property type="term" value="C:pilus"/>
    <property type="evidence" value="ECO:0007669"/>
    <property type="project" value="UniProtKB-SubCell"/>
</dbReference>
<feature type="signal peptide" evidence="4">
    <location>
        <begin position="1"/>
        <end position="23"/>
    </location>
</feature>
<protein>
    <recommendedName>
        <fullName evidence="5">Fimbrial-type adhesion domain-containing protein</fullName>
    </recommendedName>
</protein>
<reference evidence="6 7" key="1">
    <citation type="submission" date="2018-06" db="EMBL/GenBank/DDBJ databases">
        <title>Bacteria isolated from soil of Wuhan.</title>
        <authorList>
            <person name="Wei X."/>
            <person name="Chunhua H."/>
        </authorList>
    </citation>
    <scope>NUCLEOTIDE SEQUENCE [LARGE SCALE GENOMIC DNA]</scope>
    <source>
        <strain evidence="7">xwS2</strain>
    </source>
</reference>
<evidence type="ECO:0000256" key="1">
    <source>
        <dbReference type="ARBA" id="ARBA00004561"/>
    </source>
</evidence>
<evidence type="ECO:0000313" key="7">
    <source>
        <dbReference type="Proteomes" id="UP000288983"/>
    </source>
</evidence>
<feature type="domain" description="Fimbrial-type adhesion" evidence="5">
    <location>
        <begin position="171"/>
        <end position="308"/>
    </location>
</feature>
<dbReference type="AlphaFoldDB" id="A0A443ZET7"/>
<dbReference type="InterPro" id="IPR000259">
    <property type="entry name" value="Adhesion_dom_fimbrial"/>
</dbReference>
<dbReference type="GO" id="GO:0043709">
    <property type="term" value="P:cell adhesion involved in single-species biofilm formation"/>
    <property type="evidence" value="ECO:0007669"/>
    <property type="project" value="TreeGrafter"/>
</dbReference>
<comment type="subcellular location">
    <subcellularLocation>
        <location evidence="1">Fimbrium</location>
    </subcellularLocation>
</comment>
<dbReference type="PANTHER" id="PTHR33420:SF14">
    <property type="entry name" value="TYPE 1 FIMBRIN D-MANNOSE SPECIFIC ADHESIN"/>
    <property type="match status" value="1"/>
</dbReference>
<evidence type="ECO:0000313" key="6">
    <source>
        <dbReference type="EMBL" id="RWU17226.1"/>
    </source>
</evidence>
<feature type="chain" id="PRO_5019524524" description="Fimbrial-type adhesion domain-containing protein" evidence="4">
    <location>
        <begin position="24"/>
        <end position="309"/>
    </location>
</feature>
<dbReference type="PANTHER" id="PTHR33420">
    <property type="entry name" value="FIMBRIAL SUBUNIT ELFA-RELATED"/>
    <property type="match status" value="1"/>
</dbReference>
<dbReference type="InterPro" id="IPR050263">
    <property type="entry name" value="Bact_Fimbrial_Adh_Pro"/>
</dbReference>
<dbReference type="Pfam" id="PF00419">
    <property type="entry name" value="Fimbrial"/>
    <property type="match status" value="1"/>
</dbReference>
<organism evidence="6 7">
    <name type="scientific">Pseudomonas alkylphenolica</name>
    <dbReference type="NCBI Taxonomy" id="237609"/>
    <lineage>
        <taxon>Bacteria</taxon>
        <taxon>Pseudomonadati</taxon>
        <taxon>Pseudomonadota</taxon>
        <taxon>Gammaproteobacteria</taxon>
        <taxon>Pseudomonadales</taxon>
        <taxon>Pseudomonadaceae</taxon>
        <taxon>Pseudomonas</taxon>
    </lineage>
</organism>
<keyword evidence="4" id="KW-0732">Signal</keyword>
<dbReference type="InterPro" id="IPR008966">
    <property type="entry name" value="Adhesion_dom_sf"/>
</dbReference>
<dbReference type="InterPro" id="IPR036937">
    <property type="entry name" value="Adhesion_dom_fimbrial_sf"/>
</dbReference>
<dbReference type="Gene3D" id="2.60.40.3310">
    <property type="match status" value="1"/>
</dbReference>
<accession>A0A443ZET7</accession>
<dbReference type="Proteomes" id="UP000288983">
    <property type="component" value="Unassembled WGS sequence"/>
</dbReference>